<sequence>MPRNVYTPSNSKNYYLRVTIDGKEHRESLRTTSKRVAEKKARERIKELKGKAERGETDWLFHSGFTGFYESLDHYDEDHGWSANTRKRYQTSLRQIGVTLMEVFEERDENIELAGAWEIDLKSISEFVAMRKDAGASIATINRDLTAFNHLMSHIKNLGWVEMNPVLQFEKKGMKESLPDIVLPTDEAIQKLGRRAPGNLCFFPDFLDATGGRVTEMSMIKWADVKGMGHPVEGHVTLTLRHTKGGKVRTITLRQQAIDILLQIRRSNRSPYVFWNKTEDGYYRSASNLFWDYAQETEFGARLHDIRHKFAIERLMEGWSVYRVQRYIGHGSVKTTERYYFRYLTQEQQVIANADGNIGL</sequence>
<evidence type="ECO:0000313" key="8">
    <source>
        <dbReference type="EMBL" id="SFT70013.1"/>
    </source>
</evidence>
<evidence type="ECO:0000256" key="2">
    <source>
        <dbReference type="ARBA" id="ARBA00022908"/>
    </source>
</evidence>
<keyword evidence="2" id="KW-0229">DNA integration</keyword>
<dbReference type="eggNOG" id="COG4974">
    <property type="taxonomic scope" value="Bacteria"/>
</dbReference>
<evidence type="ECO:0000256" key="4">
    <source>
        <dbReference type="ARBA" id="ARBA00023172"/>
    </source>
</evidence>
<evidence type="ECO:0000259" key="7">
    <source>
        <dbReference type="PROSITE" id="PS51900"/>
    </source>
</evidence>
<dbReference type="Gene3D" id="1.10.443.10">
    <property type="entry name" value="Intergrase catalytic core"/>
    <property type="match status" value="1"/>
</dbReference>
<comment type="similarity">
    <text evidence="1">Belongs to the 'phage' integrase family.</text>
</comment>
<gene>
    <name evidence="8" type="ORF">SAMN05216236_105191</name>
</gene>
<reference evidence="8 9" key="1">
    <citation type="submission" date="2016-10" db="EMBL/GenBank/DDBJ databases">
        <authorList>
            <person name="de Groot N.N."/>
        </authorList>
    </citation>
    <scope>NUCLEOTIDE SEQUENCE [LARGE SCALE GENOMIC DNA]</scope>
    <source>
        <strain evidence="8 9">CGMCC 1.10959</strain>
    </source>
</reference>
<dbReference type="SUPFAM" id="SSF56349">
    <property type="entry name" value="DNA breaking-rejoining enzymes"/>
    <property type="match status" value="1"/>
</dbReference>
<dbReference type="InterPro" id="IPR050090">
    <property type="entry name" value="Tyrosine_recombinase_XerCD"/>
</dbReference>
<feature type="domain" description="Tyr recombinase" evidence="6">
    <location>
        <begin position="177"/>
        <end position="353"/>
    </location>
</feature>
<keyword evidence="3 5" id="KW-0238">DNA-binding</keyword>
<dbReference type="InterPro" id="IPR013762">
    <property type="entry name" value="Integrase-like_cat_sf"/>
</dbReference>
<dbReference type="Pfam" id="PF00589">
    <property type="entry name" value="Phage_integrase"/>
    <property type="match status" value="1"/>
</dbReference>
<organism evidence="8 9">
    <name type="scientific">Sedimentitalea nanhaiensis</name>
    <dbReference type="NCBI Taxonomy" id="999627"/>
    <lineage>
        <taxon>Bacteria</taxon>
        <taxon>Pseudomonadati</taxon>
        <taxon>Pseudomonadota</taxon>
        <taxon>Alphaproteobacteria</taxon>
        <taxon>Rhodobacterales</taxon>
        <taxon>Paracoccaceae</taxon>
        <taxon>Sedimentitalea</taxon>
    </lineage>
</organism>
<dbReference type="PANTHER" id="PTHR30349:SF64">
    <property type="entry name" value="PROPHAGE INTEGRASE INTD-RELATED"/>
    <property type="match status" value="1"/>
</dbReference>
<dbReference type="AlphaFoldDB" id="A0A1I7A505"/>
<keyword evidence="4" id="KW-0233">DNA recombination</keyword>
<protein>
    <submittedName>
        <fullName evidence="8">Site-specific recombinase XerD</fullName>
    </submittedName>
</protein>
<accession>A0A1I7A505</accession>
<dbReference type="InterPro" id="IPR044068">
    <property type="entry name" value="CB"/>
</dbReference>
<dbReference type="RefSeq" id="WP_027261066.1">
    <property type="nucleotide sequence ID" value="NZ_FPAW01000005.1"/>
</dbReference>
<dbReference type="InterPro" id="IPR010998">
    <property type="entry name" value="Integrase_recombinase_N"/>
</dbReference>
<dbReference type="PROSITE" id="PS51898">
    <property type="entry name" value="TYR_RECOMBINASE"/>
    <property type="match status" value="1"/>
</dbReference>
<name>A0A1I7A505_9RHOB</name>
<feature type="domain" description="Core-binding (CB)" evidence="7">
    <location>
        <begin position="66"/>
        <end position="156"/>
    </location>
</feature>
<dbReference type="PANTHER" id="PTHR30349">
    <property type="entry name" value="PHAGE INTEGRASE-RELATED"/>
    <property type="match status" value="1"/>
</dbReference>
<evidence type="ECO:0000256" key="3">
    <source>
        <dbReference type="ARBA" id="ARBA00023125"/>
    </source>
</evidence>
<evidence type="ECO:0000259" key="6">
    <source>
        <dbReference type="PROSITE" id="PS51898"/>
    </source>
</evidence>
<evidence type="ECO:0000256" key="5">
    <source>
        <dbReference type="PROSITE-ProRule" id="PRU01248"/>
    </source>
</evidence>
<dbReference type="EMBL" id="FPAW01000005">
    <property type="protein sequence ID" value="SFT70013.1"/>
    <property type="molecule type" value="Genomic_DNA"/>
</dbReference>
<dbReference type="GO" id="GO:0003677">
    <property type="term" value="F:DNA binding"/>
    <property type="evidence" value="ECO:0007669"/>
    <property type="project" value="UniProtKB-UniRule"/>
</dbReference>
<dbReference type="OrthoDB" id="6388170at2"/>
<dbReference type="InterPro" id="IPR011010">
    <property type="entry name" value="DNA_brk_join_enz"/>
</dbReference>
<evidence type="ECO:0000313" key="9">
    <source>
        <dbReference type="Proteomes" id="UP000182466"/>
    </source>
</evidence>
<dbReference type="InterPro" id="IPR002104">
    <property type="entry name" value="Integrase_catalytic"/>
</dbReference>
<dbReference type="PROSITE" id="PS51900">
    <property type="entry name" value="CB"/>
    <property type="match status" value="1"/>
</dbReference>
<keyword evidence="9" id="KW-1185">Reference proteome</keyword>
<dbReference type="STRING" id="999627.SAMN05216236_105191"/>
<dbReference type="GO" id="GO:0006310">
    <property type="term" value="P:DNA recombination"/>
    <property type="evidence" value="ECO:0007669"/>
    <property type="project" value="UniProtKB-KW"/>
</dbReference>
<dbReference type="GO" id="GO:0015074">
    <property type="term" value="P:DNA integration"/>
    <property type="evidence" value="ECO:0007669"/>
    <property type="project" value="UniProtKB-KW"/>
</dbReference>
<evidence type="ECO:0000256" key="1">
    <source>
        <dbReference type="ARBA" id="ARBA00008857"/>
    </source>
</evidence>
<dbReference type="Proteomes" id="UP000182466">
    <property type="component" value="Unassembled WGS sequence"/>
</dbReference>
<dbReference type="Gene3D" id="1.10.150.130">
    <property type="match status" value="1"/>
</dbReference>
<proteinExistence type="inferred from homology"/>
<dbReference type="CDD" id="cd00397">
    <property type="entry name" value="DNA_BRE_C"/>
    <property type="match status" value="1"/>
</dbReference>